<dbReference type="InterPro" id="IPR018768">
    <property type="entry name" value="DUF2344"/>
</dbReference>
<evidence type="ECO:0000313" key="2">
    <source>
        <dbReference type="EMBL" id="MPM54039.1"/>
    </source>
</evidence>
<evidence type="ECO:0000259" key="1">
    <source>
        <dbReference type="Pfam" id="PF10105"/>
    </source>
</evidence>
<dbReference type="Pfam" id="PF10105">
    <property type="entry name" value="DUF2344"/>
    <property type="match status" value="1"/>
</dbReference>
<dbReference type="NCBIfam" id="TIGR03936">
    <property type="entry name" value="sam_1_link_chp"/>
    <property type="match status" value="1"/>
</dbReference>
<feature type="domain" description="DUF2344" evidence="1">
    <location>
        <begin position="2"/>
        <end position="171"/>
    </location>
</feature>
<dbReference type="AlphaFoldDB" id="A0A645ALL2"/>
<dbReference type="EMBL" id="VSSQ01014617">
    <property type="protein sequence ID" value="MPM54039.1"/>
    <property type="molecule type" value="Genomic_DNA"/>
</dbReference>
<accession>A0A645ALL2</accession>
<gene>
    <name evidence="2" type="ORF">SDC9_100812</name>
</gene>
<protein>
    <recommendedName>
        <fullName evidence="1">DUF2344 domain-containing protein</fullName>
    </recommendedName>
</protein>
<organism evidence="2">
    <name type="scientific">bioreactor metagenome</name>
    <dbReference type="NCBI Taxonomy" id="1076179"/>
    <lineage>
        <taxon>unclassified sequences</taxon>
        <taxon>metagenomes</taxon>
        <taxon>ecological metagenomes</taxon>
    </lineage>
</organism>
<comment type="caution">
    <text evidence="2">The sequence shown here is derived from an EMBL/GenBank/DDBJ whole genome shotgun (WGS) entry which is preliminary data.</text>
</comment>
<name>A0A645ALL2_9ZZZZ</name>
<proteinExistence type="predicted"/>
<sequence>MKLRIKITKDAGIRFISHLEYVRTIERAIRRAKLPVAYSEGFNPHMKFSLASALGVGVTSEAEFVEIELAEEINLPATMLKLAVNLPTGIRILAADLADTKTDKLMAQAGGADYRVVVPCKDCDCQAIVEHFNGAESVLFQKPIPKGRGKTKEIEVKNFIDHLEAECSGDDLQLAFSCKITPTGSMKATELLLVLRDSFEMPLVVEKADILRTDLYAVDKEGKKQPLLKPEYIA</sequence>
<reference evidence="2" key="1">
    <citation type="submission" date="2019-08" db="EMBL/GenBank/DDBJ databases">
        <authorList>
            <person name="Kucharzyk K."/>
            <person name="Murdoch R.W."/>
            <person name="Higgins S."/>
            <person name="Loffler F."/>
        </authorList>
    </citation>
    <scope>NUCLEOTIDE SEQUENCE</scope>
</reference>